<name>A0A644ZAP0_9ZZZZ</name>
<dbReference type="GO" id="GO:0008741">
    <property type="term" value="F:ribulokinase activity"/>
    <property type="evidence" value="ECO:0007669"/>
    <property type="project" value="UniProtKB-EC"/>
</dbReference>
<dbReference type="EMBL" id="VSSQ01008052">
    <property type="protein sequence ID" value="MPM37747.1"/>
    <property type="molecule type" value="Genomic_DNA"/>
</dbReference>
<dbReference type="InterPro" id="IPR043129">
    <property type="entry name" value="ATPase_NBD"/>
</dbReference>
<dbReference type="SUPFAM" id="SSF53067">
    <property type="entry name" value="Actin-like ATPase domain"/>
    <property type="match status" value="1"/>
</dbReference>
<gene>
    <name evidence="4" type="primary">araB_7</name>
    <name evidence="4" type="ORF">SDC9_84366</name>
</gene>
<keyword evidence="2 4" id="KW-0418">Kinase</keyword>
<dbReference type="GO" id="GO:0019150">
    <property type="term" value="F:D-ribulokinase activity"/>
    <property type="evidence" value="ECO:0007669"/>
    <property type="project" value="TreeGrafter"/>
</dbReference>
<evidence type="ECO:0000256" key="1">
    <source>
        <dbReference type="ARBA" id="ARBA00022679"/>
    </source>
</evidence>
<dbReference type="PANTHER" id="PTHR43435:SF4">
    <property type="entry name" value="FGGY CARBOHYDRATE KINASE DOMAIN-CONTAINING PROTEIN"/>
    <property type="match status" value="1"/>
</dbReference>
<accession>A0A644ZAP0</accession>
<dbReference type="GO" id="GO:0019321">
    <property type="term" value="P:pentose metabolic process"/>
    <property type="evidence" value="ECO:0007669"/>
    <property type="project" value="TreeGrafter"/>
</dbReference>
<evidence type="ECO:0000259" key="3">
    <source>
        <dbReference type="Pfam" id="PF02782"/>
    </source>
</evidence>
<dbReference type="Pfam" id="PF02782">
    <property type="entry name" value="FGGY_C"/>
    <property type="match status" value="1"/>
</dbReference>
<evidence type="ECO:0000313" key="4">
    <source>
        <dbReference type="EMBL" id="MPM37747.1"/>
    </source>
</evidence>
<sequence>MAALDYFNGLRTPFADPAQRGALWGLTIHTTAPMIYRSLLEATLFGTRAIVEHYRGEGVAIDGITAIGGISRKSEFLMQMASDILHMPLKVAAAAQTGALGGAIFAATAAKLHPDVFAAMAVMGSKPDRRYEPDVTRGRTYDRLYENYRRLGALLAQFPER</sequence>
<dbReference type="Gene3D" id="3.30.420.40">
    <property type="match status" value="1"/>
</dbReference>
<evidence type="ECO:0000256" key="2">
    <source>
        <dbReference type="ARBA" id="ARBA00022777"/>
    </source>
</evidence>
<feature type="domain" description="Carbohydrate kinase FGGY C-terminal" evidence="3">
    <location>
        <begin position="4"/>
        <end position="110"/>
    </location>
</feature>
<keyword evidence="1 4" id="KW-0808">Transferase</keyword>
<dbReference type="PANTHER" id="PTHR43435">
    <property type="entry name" value="RIBULOKINASE"/>
    <property type="match status" value="1"/>
</dbReference>
<dbReference type="InterPro" id="IPR018485">
    <property type="entry name" value="FGGY_C"/>
</dbReference>
<comment type="caution">
    <text evidence="4">The sequence shown here is derived from an EMBL/GenBank/DDBJ whole genome shotgun (WGS) entry which is preliminary data.</text>
</comment>
<organism evidence="4">
    <name type="scientific">bioreactor metagenome</name>
    <dbReference type="NCBI Taxonomy" id="1076179"/>
    <lineage>
        <taxon>unclassified sequences</taxon>
        <taxon>metagenomes</taxon>
        <taxon>ecological metagenomes</taxon>
    </lineage>
</organism>
<protein>
    <submittedName>
        <fullName evidence="4">Ribulokinase</fullName>
        <ecNumber evidence="4">2.7.1.16</ecNumber>
    </submittedName>
</protein>
<proteinExistence type="predicted"/>
<reference evidence="4" key="1">
    <citation type="submission" date="2019-08" db="EMBL/GenBank/DDBJ databases">
        <authorList>
            <person name="Kucharzyk K."/>
            <person name="Murdoch R.W."/>
            <person name="Higgins S."/>
            <person name="Loffler F."/>
        </authorList>
    </citation>
    <scope>NUCLEOTIDE SEQUENCE</scope>
</reference>
<dbReference type="GO" id="GO:0005737">
    <property type="term" value="C:cytoplasm"/>
    <property type="evidence" value="ECO:0007669"/>
    <property type="project" value="TreeGrafter"/>
</dbReference>
<dbReference type="AlphaFoldDB" id="A0A644ZAP0"/>
<dbReference type="EC" id="2.7.1.16" evidence="4"/>